<dbReference type="Gene3D" id="2.40.50.40">
    <property type="match status" value="1"/>
</dbReference>
<sequence>MAEDADYEVEEIVDRGLFHNEEGLLRVWYLIKFKGYPDTDNQWIPAKLTNCRTLIREFNKKRKFTKNVLTPPQSDSDGIEELFVDVVGGVADGREGLGVDGGENGVGMDGFEEDGGVGDRIDDLGVDGGMNVGELDGFGEDGGVGDIIDGLGVDGGVNAGVDGFRVDGGVFGGMGGLGEDVGVGGDDGKLEKRLKTSWETRELLLRSPAPGAHPMETHLTQIQGSVLYRRANYSPSGLHICVSFLERTSPDNFFNTIAALSKERMTHLLSLEGAFLQGMPKAQILTALRWFHEDIEKVGIRLTEPLASECLPFRRP</sequence>
<dbReference type="Pfam" id="PF00385">
    <property type="entry name" value="Chromo"/>
    <property type="match status" value="1"/>
</dbReference>
<evidence type="ECO:0000313" key="2">
    <source>
        <dbReference type="EMBL" id="KAK4025105.1"/>
    </source>
</evidence>
<dbReference type="SMART" id="SM00298">
    <property type="entry name" value="CHROMO"/>
    <property type="match status" value="1"/>
</dbReference>
<dbReference type="SUPFAM" id="SSF54160">
    <property type="entry name" value="Chromo domain-like"/>
    <property type="match status" value="1"/>
</dbReference>
<dbReference type="EMBL" id="JAOYFB010000037">
    <property type="protein sequence ID" value="KAK4025105.1"/>
    <property type="molecule type" value="Genomic_DNA"/>
</dbReference>
<feature type="domain" description="Chromo" evidence="1">
    <location>
        <begin position="7"/>
        <end position="70"/>
    </location>
</feature>
<dbReference type="PROSITE" id="PS50013">
    <property type="entry name" value="CHROMO_2"/>
    <property type="match status" value="1"/>
</dbReference>
<protein>
    <recommendedName>
        <fullName evidence="1">Chromo domain-containing protein</fullName>
    </recommendedName>
</protein>
<evidence type="ECO:0000259" key="1">
    <source>
        <dbReference type="PROSITE" id="PS50013"/>
    </source>
</evidence>
<dbReference type="InterPro" id="IPR000953">
    <property type="entry name" value="Chromo/chromo_shadow_dom"/>
</dbReference>
<proteinExistence type="predicted"/>
<dbReference type="InterPro" id="IPR016197">
    <property type="entry name" value="Chromo-like_dom_sf"/>
</dbReference>
<organism evidence="2 3">
    <name type="scientific">Daphnia magna</name>
    <dbReference type="NCBI Taxonomy" id="35525"/>
    <lineage>
        <taxon>Eukaryota</taxon>
        <taxon>Metazoa</taxon>
        <taxon>Ecdysozoa</taxon>
        <taxon>Arthropoda</taxon>
        <taxon>Crustacea</taxon>
        <taxon>Branchiopoda</taxon>
        <taxon>Diplostraca</taxon>
        <taxon>Cladocera</taxon>
        <taxon>Anomopoda</taxon>
        <taxon>Daphniidae</taxon>
        <taxon>Daphnia</taxon>
    </lineage>
</organism>
<dbReference type="CDD" id="cd00024">
    <property type="entry name" value="CD_CSD"/>
    <property type="match status" value="1"/>
</dbReference>
<evidence type="ECO:0000313" key="3">
    <source>
        <dbReference type="Proteomes" id="UP001234178"/>
    </source>
</evidence>
<keyword evidence="3" id="KW-1185">Reference proteome</keyword>
<dbReference type="InterPro" id="IPR023780">
    <property type="entry name" value="Chromo_domain"/>
</dbReference>
<dbReference type="Proteomes" id="UP001234178">
    <property type="component" value="Unassembled WGS sequence"/>
</dbReference>
<comment type="caution">
    <text evidence="2">The sequence shown here is derived from an EMBL/GenBank/DDBJ whole genome shotgun (WGS) entry which is preliminary data.</text>
</comment>
<name>A0ABR0AJ74_9CRUS</name>
<reference evidence="2 3" key="1">
    <citation type="journal article" date="2023" name="Nucleic Acids Res.">
        <title>The hologenome of Daphnia magna reveals possible DNA methylation and microbiome-mediated evolution of the host genome.</title>
        <authorList>
            <person name="Chaturvedi A."/>
            <person name="Li X."/>
            <person name="Dhandapani V."/>
            <person name="Marshall H."/>
            <person name="Kissane S."/>
            <person name="Cuenca-Cambronero M."/>
            <person name="Asole G."/>
            <person name="Calvet F."/>
            <person name="Ruiz-Romero M."/>
            <person name="Marangio P."/>
            <person name="Guigo R."/>
            <person name="Rago D."/>
            <person name="Mirbahai L."/>
            <person name="Eastwood N."/>
            <person name="Colbourne J.K."/>
            <person name="Zhou J."/>
            <person name="Mallon E."/>
            <person name="Orsini L."/>
        </authorList>
    </citation>
    <scope>NUCLEOTIDE SEQUENCE [LARGE SCALE GENOMIC DNA]</scope>
    <source>
        <strain evidence="2">LRV0_1</strain>
    </source>
</reference>
<accession>A0ABR0AJ74</accession>
<gene>
    <name evidence="2" type="ORF">OUZ56_010608</name>
</gene>